<organism evidence="1">
    <name type="scientific">uncultured bacterium</name>
    <name type="common">gcode 4</name>
    <dbReference type="NCBI Taxonomy" id="1234023"/>
    <lineage>
        <taxon>Bacteria</taxon>
        <taxon>environmental samples</taxon>
    </lineage>
</organism>
<evidence type="ECO:0000313" key="1">
    <source>
        <dbReference type="EMBL" id="EKE28801.1"/>
    </source>
</evidence>
<gene>
    <name evidence="1" type="ORF">ACD_3C00013G0014</name>
</gene>
<comment type="caution">
    <text evidence="1">The sequence shown here is derived from an EMBL/GenBank/DDBJ whole genome shotgun (WGS) entry which is preliminary data.</text>
</comment>
<name>K2FCK2_9BACT</name>
<proteinExistence type="predicted"/>
<protein>
    <submittedName>
        <fullName evidence="1">Uncharacterized protein</fullName>
    </submittedName>
</protein>
<dbReference type="AlphaFoldDB" id="K2FCK2"/>
<accession>K2FCK2</accession>
<sequence length="42" mass="5229">MNKSSYVKKYFILFHFDKICIRNKVINNNKHVKTEEMKLRNR</sequence>
<reference evidence="1" key="1">
    <citation type="journal article" date="2012" name="Science">
        <title>Fermentation, hydrogen, and sulfur metabolism in multiple uncultivated bacterial phyla.</title>
        <authorList>
            <person name="Wrighton K.C."/>
            <person name="Thomas B.C."/>
            <person name="Sharon I."/>
            <person name="Miller C.S."/>
            <person name="Castelle C.J."/>
            <person name="VerBerkmoes N.C."/>
            <person name="Wilkins M.J."/>
            <person name="Hettich R.L."/>
            <person name="Lipton M.S."/>
            <person name="Williams K.H."/>
            <person name="Long P.E."/>
            <person name="Banfield J.F."/>
        </authorList>
    </citation>
    <scope>NUCLEOTIDE SEQUENCE [LARGE SCALE GENOMIC DNA]</scope>
</reference>
<dbReference type="EMBL" id="AMFJ01000287">
    <property type="protein sequence ID" value="EKE28801.1"/>
    <property type="molecule type" value="Genomic_DNA"/>
</dbReference>